<proteinExistence type="predicted"/>
<keyword evidence="2" id="KW-0808">Transferase</keyword>
<dbReference type="GO" id="GO:0007165">
    <property type="term" value="P:signal transduction"/>
    <property type="evidence" value="ECO:0007669"/>
    <property type="project" value="TreeGrafter"/>
</dbReference>
<dbReference type="AlphaFoldDB" id="A0A103YFU4"/>
<reference evidence="8 9" key="1">
    <citation type="journal article" date="2016" name="Sci. Rep.">
        <title>The genome sequence of the outbreeding globe artichoke constructed de novo incorporating a phase-aware low-pass sequencing strategy of F1 progeny.</title>
        <authorList>
            <person name="Scaglione D."/>
            <person name="Reyes-Chin-Wo S."/>
            <person name="Acquadro A."/>
            <person name="Froenicke L."/>
            <person name="Portis E."/>
            <person name="Beitel C."/>
            <person name="Tirone M."/>
            <person name="Mauro R."/>
            <person name="Lo Monaco A."/>
            <person name="Mauromicale G."/>
            <person name="Faccioli P."/>
            <person name="Cattivelli L."/>
            <person name="Rieseberg L."/>
            <person name="Michelmore R."/>
            <person name="Lanteri S."/>
        </authorList>
    </citation>
    <scope>NUCLEOTIDE SEQUENCE [LARGE SCALE GENOMIC DNA]</scope>
    <source>
        <strain evidence="8">2C</strain>
    </source>
</reference>
<evidence type="ECO:0000256" key="2">
    <source>
        <dbReference type="ARBA" id="ARBA00022679"/>
    </source>
</evidence>
<dbReference type="Gramene" id="KVI08336">
    <property type="protein sequence ID" value="KVI08336"/>
    <property type="gene ID" value="Ccrd_013297"/>
</dbReference>
<accession>A0A103YFU4</accession>
<dbReference type="PANTHER" id="PTHR43895:SF140">
    <property type="entry name" value="CBL-INTERACTING SERINE_THREONINE-PROTEIN KINASE 12"/>
    <property type="match status" value="1"/>
</dbReference>
<evidence type="ECO:0000259" key="7">
    <source>
        <dbReference type="PROSITE" id="PS50011"/>
    </source>
</evidence>
<keyword evidence="5 6" id="KW-0067">ATP-binding</keyword>
<evidence type="ECO:0000256" key="5">
    <source>
        <dbReference type="ARBA" id="ARBA00022840"/>
    </source>
</evidence>
<dbReference type="GO" id="GO:0004674">
    <property type="term" value="F:protein serine/threonine kinase activity"/>
    <property type="evidence" value="ECO:0007669"/>
    <property type="project" value="UniProtKB-KW"/>
</dbReference>
<evidence type="ECO:0000256" key="1">
    <source>
        <dbReference type="ARBA" id="ARBA00022527"/>
    </source>
</evidence>
<keyword evidence="1" id="KW-0723">Serine/threonine-protein kinase</keyword>
<organism evidence="8 9">
    <name type="scientific">Cynara cardunculus var. scolymus</name>
    <name type="common">Globe artichoke</name>
    <name type="synonym">Cynara scolymus</name>
    <dbReference type="NCBI Taxonomy" id="59895"/>
    <lineage>
        <taxon>Eukaryota</taxon>
        <taxon>Viridiplantae</taxon>
        <taxon>Streptophyta</taxon>
        <taxon>Embryophyta</taxon>
        <taxon>Tracheophyta</taxon>
        <taxon>Spermatophyta</taxon>
        <taxon>Magnoliopsida</taxon>
        <taxon>eudicotyledons</taxon>
        <taxon>Gunneridae</taxon>
        <taxon>Pentapetalae</taxon>
        <taxon>asterids</taxon>
        <taxon>campanulids</taxon>
        <taxon>Asterales</taxon>
        <taxon>Asteraceae</taxon>
        <taxon>Carduoideae</taxon>
        <taxon>Cardueae</taxon>
        <taxon>Carduinae</taxon>
        <taxon>Cynara</taxon>
    </lineage>
</organism>
<evidence type="ECO:0000313" key="8">
    <source>
        <dbReference type="EMBL" id="KVI08336.1"/>
    </source>
</evidence>
<dbReference type="PANTHER" id="PTHR43895">
    <property type="entry name" value="CALCIUM/CALMODULIN-DEPENDENT PROTEIN KINASE KINASE-RELATED"/>
    <property type="match status" value="1"/>
</dbReference>
<keyword evidence="3 6" id="KW-0547">Nucleotide-binding</keyword>
<dbReference type="InterPro" id="IPR017441">
    <property type="entry name" value="Protein_kinase_ATP_BS"/>
</dbReference>
<evidence type="ECO:0000256" key="6">
    <source>
        <dbReference type="PROSITE-ProRule" id="PRU10141"/>
    </source>
</evidence>
<dbReference type="Gene3D" id="3.30.200.20">
    <property type="entry name" value="Phosphorylase Kinase, domain 1"/>
    <property type="match status" value="1"/>
</dbReference>
<dbReference type="SUPFAM" id="SSF56112">
    <property type="entry name" value="Protein kinase-like (PK-like)"/>
    <property type="match status" value="1"/>
</dbReference>
<dbReference type="STRING" id="59895.A0A103YFU4"/>
<dbReference type="EMBL" id="LEKV01001138">
    <property type="protein sequence ID" value="KVI08336.1"/>
    <property type="molecule type" value="Genomic_DNA"/>
</dbReference>
<feature type="domain" description="Protein kinase" evidence="7">
    <location>
        <begin position="44"/>
        <end position="78"/>
    </location>
</feature>
<feature type="binding site" evidence="6">
    <location>
        <position position="73"/>
    </location>
    <ligand>
        <name>ATP</name>
        <dbReference type="ChEBI" id="CHEBI:30616"/>
    </ligand>
</feature>
<protein>
    <submittedName>
        <fullName evidence="8">Protein kinase, ATP binding site-containing protein</fullName>
    </submittedName>
</protein>
<dbReference type="PROSITE" id="PS50011">
    <property type="entry name" value="PROTEIN_KINASE_DOM"/>
    <property type="match status" value="1"/>
</dbReference>
<evidence type="ECO:0000256" key="4">
    <source>
        <dbReference type="ARBA" id="ARBA00022777"/>
    </source>
</evidence>
<comment type="caution">
    <text evidence="8">The sequence shown here is derived from an EMBL/GenBank/DDBJ whole genome shotgun (WGS) entry which is preliminary data.</text>
</comment>
<evidence type="ECO:0000313" key="9">
    <source>
        <dbReference type="Proteomes" id="UP000243975"/>
    </source>
</evidence>
<keyword evidence="4 8" id="KW-0418">Kinase</keyword>
<keyword evidence="9" id="KW-1185">Reference proteome</keyword>
<name>A0A103YFU4_CYNCS</name>
<dbReference type="PROSITE" id="PS00107">
    <property type="entry name" value="PROTEIN_KINASE_ATP"/>
    <property type="match status" value="1"/>
</dbReference>
<evidence type="ECO:0000256" key="3">
    <source>
        <dbReference type="ARBA" id="ARBA00022741"/>
    </source>
</evidence>
<dbReference type="InterPro" id="IPR000719">
    <property type="entry name" value="Prot_kinase_dom"/>
</dbReference>
<sequence length="78" mass="8775">MFGKPNSQFQFVNLQPLNNVTAMAANSPTTTTRKESQFLILGRYEIEKLLGHGTFSKVYLARNVKTNESVAIKVIDKE</sequence>
<dbReference type="Proteomes" id="UP000243975">
    <property type="component" value="Unassembled WGS sequence"/>
</dbReference>
<gene>
    <name evidence="8" type="ORF">Ccrd_013297</name>
</gene>
<dbReference type="InterPro" id="IPR011009">
    <property type="entry name" value="Kinase-like_dom_sf"/>
</dbReference>
<dbReference type="GO" id="GO:0005524">
    <property type="term" value="F:ATP binding"/>
    <property type="evidence" value="ECO:0007669"/>
    <property type="project" value="UniProtKB-UniRule"/>
</dbReference>